<dbReference type="AlphaFoldDB" id="A0A246KYJ4"/>
<name>A0A246KYJ4_9GAMM</name>
<proteinExistence type="predicted"/>
<evidence type="ECO:0000313" key="1">
    <source>
        <dbReference type="EMBL" id="OWR33651.1"/>
    </source>
</evidence>
<accession>A0A246KYJ4</accession>
<protein>
    <submittedName>
        <fullName evidence="1">Uncharacterized protein</fullName>
    </submittedName>
</protein>
<gene>
    <name evidence="1" type="ORF">CEE55_10930</name>
</gene>
<dbReference type="Proteomes" id="UP000197904">
    <property type="component" value="Unassembled WGS sequence"/>
</dbReference>
<dbReference type="EMBL" id="NIXP01000075">
    <property type="protein sequence ID" value="OWR33651.1"/>
    <property type="molecule type" value="Genomic_DNA"/>
</dbReference>
<sequence>MSWGQDGPFAGQKYLDLFVKAFGYEIGIDPSPAPWQRGFWMDKIGKNAVNIGLGLVILTLRLQDRP</sequence>
<comment type="caution">
    <text evidence="1">The sequence shown here is derived from an EMBL/GenBank/DDBJ whole genome shotgun (WGS) entry which is preliminary data.</text>
</comment>
<evidence type="ECO:0000313" key="2">
    <source>
        <dbReference type="Proteomes" id="UP000197904"/>
    </source>
</evidence>
<organism evidence="1 2">
    <name type="scientific">Stenotrophomonas pavanii</name>
    <dbReference type="NCBI Taxonomy" id="487698"/>
    <lineage>
        <taxon>Bacteria</taxon>
        <taxon>Pseudomonadati</taxon>
        <taxon>Pseudomonadota</taxon>
        <taxon>Gammaproteobacteria</taxon>
        <taxon>Lysobacterales</taxon>
        <taxon>Lysobacteraceae</taxon>
        <taxon>Stenotrophomonas</taxon>
    </lineage>
</organism>
<reference evidence="1 2" key="1">
    <citation type="submission" date="2017-06" db="EMBL/GenBank/DDBJ databases">
        <authorList>
            <person name="Kim H.J."/>
            <person name="Triplett B.A."/>
        </authorList>
    </citation>
    <scope>NUCLEOTIDE SEQUENCE [LARGE SCALE GENOMIC DNA]</scope>
    <source>
        <strain evidence="1 2">S18795</strain>
    </source>
</reference>